<evidence type="ECO:0000256" key="3">
    <source>
        <dbReference type="SAM" id="MobiDB-lite"/>
    </source>
</evidence>
<accession>A0A9P9XUA2</accession>
<evidence type="ECO:0000313" key="5">
    <source>
        <dbReference type="EMBL" id="KAI6777896.1"/>
    </source>
</evidence>
<dbReference type="RefSeq" id="XP_051358752.1">
    <property type="nucleotide sequence ID" value="XM_051510340.1"/>
</dbReference>
<dbReference type="SMART" id="SM00248">
    <property type="entry name" value="ANK"/>
    <property type="match status" value="5"/>
</dbReference>
<evidence type="ECO:0000259" key="4">
    <source>
        <dbReference type="Pfam" id="PF24883"/>
    </source>
</evidence>
<comment type="caution">
    <text evidence="5">The sequence shown here is derived from an EMBL/GenBank/DDBJ whole genome shotgun (WGS) entry which is preliminary data.</text>
</comment>
<dbReference type="AlphaFoldDB" id="A0A9P9XUA2"/>
<dbReference type="Pfam" id="PF00023">
    <property type="entry name" value="Ank"/>
    <property type="match status" value="1"/>
</dbReference>
<dbReference type="Pfam" id="PF12796">
    <property type="entry name" value="Ank_2"/>
    <property type="match status" value="1"/>
</dbReference>
<dbReference type="InterPro" id="IPR002110">
    <property type="entry name" value="Ankyrin_rpt"/>
</dbReference>
<dbReference type="Gene3D" id="3.40.50.300">
    <property type="entry name" value="P-loop containing nucleotide triphosphate hydrolases"/>
    <property type="match status" value="1"/>
</dbReference>
<feature type="repeat" description="ANK" evidence="2">
    <location>
        <begin position="710"/>
        <end position="742"/>
    </location>
</feature>
<gene>
    <name evidence="5" type="ORF">J7T54_001553</name>
</gene>
<evidence type="ECO:0000256" key="2">
    <source>
        <dbReference type="PROSITE-ProRule" id="PRU00023"/>
    </source>
</evidence>
<dbReference type="InterPro" id="IPR056884">
    <property type="entry name" value="NPHP3-like_N"/>
</dbReference>
<reference evidence="5" key="2">
    <citation type="submission" date="2022-07" db="EMBL/GenBank/DDBJ databases">
        <authorList>
            <person name="Goncalves M.F.M."/>
            <person name="Hilario S."/>
            <person name="Van De Peer Y."/>
            <person name="Esteves A.C."/>
            <person name="Alves A."/>
        </authorList>
    </citation>
    <scope>NUCLEOTIDE SEQUENCE</scope>
    <source>
        <strain evidence="5">MUM 19.33</strain>
    </source>
</reference>
<evidence type="ECO:0000313" key="6">
    <source>
        <dbReference type="Proteomes" id="UP001055219"/>
    </source>
</evidence>
<keyword evidence="1" id="KW-0677">Repeat</keyword>
<keyword evidence="6" id="KW-1185">Reference proteome</keyword>
<dbReference type="Gene3D" id="1.25.40.20">
    <property type="entry name" value="Ankyrin repeat-containing domain"/>
    <property type="match status" value="3"/>
</dbReference>
<keyword evidence="2" id="KW-0040">ANK repeat</keyword>
<sequence>MSDLSANWRDQSMSASSSPSERSKLHEECLRSLSYKTMTTTRSGNVDKKAAAASSSTCTWIFQNDTYKDWASGHRSLLWIKGKPGSGKSTLLQRVTEHVGERRGLVEGALILSFYFHGRCGEGIHRTSLGFFRSLLYQLQEGPDAPQGLLASYEEKKRKFGEHGEQWEWELGELRPAFVKALQKVLQTHPVYLFIDALDEAGPDEAGWLAEELEVILQEPTTPAGMQSKELRVVSTCRQCLSITLESTYSITLEDHNTEAISSFVQHNLSSILDPSTTMNVTHLIVERANGVFLWARLAVDRIRKSVLEGTAHSEIEQEVSNIPETLDQVYMELLNTMDLESRKLIRWVSFAMEPLSIDEIRAAMEFTTDYQRLSKPSGGDGGAMALDCEEPGDRMKTRIQALSHGLIEVADEHAGSVQFIHQSVQDFFVGKNGLPELMDIDPDGETNQDLLEGKAHYMLCKSCIGYLNAWKALIDESGKYINDIEASAEVVTFPLLRYATLYWVPHVRKSEQQGYRQDDLLGNLSDQLVRYWAILAFRSSWYWHWRDVPIGGSCLLHVAAQFNLTGPLQDTLSKKGHEVAKSRRLRSWEQIFRTGGGDADIDGAAWEDRMTPLLLAASHGHENAVRLLLTHGAKVNLENGDGKTPLLAAVEYGHLGVARLLLEIGGANPNLANFRFGRTPLALAAERGDLELTKLLVSRGAKINLQTFRSTTPLLEAAARGHVEVVRFLLDKGADADPAGHMEAVRNLLLNPKRSTKLARLLLQDCYHGRGSTPLGKAAEGLHLEVVRLLLEKGAKLDRVDPCFIPPLLSLAASRRDEALLRMLPRERE</sequence>
<feature type="domain" description="Nephrocystin 3-like N-terminal" evidence="4">
    <location>
        <begin position="57"/>
        <end position="220"/>
    </location>
</feature>
<dbReference type="InterPro" id="IPR036770">
    <property type="entry name" value="Ankyrin_rpt-contain_sf"/>
</dbReference>
<dbReference type="PROSITE" id="PS50088">
    <property type="entry name" value="ANK_REPEAT"/>
    <property type="match status" value="5"/>
</dbReference>
<dbReference type="PROSITE" id="PS50297">
    <property type="entry name" value="ANK_REP_REGION"/>
    <property type="match status" value="5"/>
</dbReference>
<feature type="repeat" description="ANK" evidence="2">
    <location>
        <begin position="609"/>
        <end position="641"/>
    </location>
</feature>
<dbReference type="PANTHER" id="PTHR10039">
    <property type="entry name" value="AMELOGENIN"/>
    <property type="match status" value="1"/>
</dbReference>
<evidence type="ECO:0000256" key="1">
    <source>
        <dbReference type="ARBA" id="ARBA00022737"/>
    </source>
</evidence>
<name>A0A9P9XUA2_9HYPO</name>
<feature type="region of interest" description="Disordered" evidence="3">
    <location>
        <begin position="1"/>
        <end position="24"/>
    </location>
</feature>
<dbReference type="PANTHER" id="PTHR10039:SF5">
    <property type="entry name" value="NACHT DOMAIN-CONTAINING PROTEIN"/>
    <property type="match status" value="1"/>
</dbReference>
<dbReference type="EMBL" id="JAGIXG020000092">
    <property type="protein sequence ID" value="KAI6777896.1"/>
    <property type="molecule type" value="Genomic_DNA"/>
</dbReference>
<dbReference type="GeneID" id="75828070"/>
<dbReference type="Pfam" id="PF13637">
    <property type="entry name" value="Ank_4"/>
    <property type="match status" value="1"/>
</dbReference>
<feature type="repeat" description="ANK" evidence="2">
    <location>
        <begin position="677"/>
        <end position="709"/>
    </location>
</feature>
<dbReference type="SUPFAM" id="SSF48403">
    <property type="entry name" value="Ankyrin repeat"/>
    <property type="match status" value="1"/>
</dbReference>
<dbReference type="Pfam" id="PF24883">
    <property type="entry name" value="NPHP3_N"/>
    <property type="match status" value="1"/>
</dbReference>
<protein>
    <recommendedName>
        <fullName evidence="4">Nephrocystin 3-like N-terminal domain-containing protein</fullName>
    </recommendedName>
</protein>
<dbReference type="OrthoDB" id="7464126at2759"/>
<dbReference type="Proteomes" id="UP001055219">
    <property type="component" value="Unassembled WGS sequence"/>
</dbReference>
<dbReference type="PRINTS" id="PR01415">
    <property type="entry name" value="ANKYRIN"/>
</dbReference>
<proteinExistence type="predicted"/>
<feature type="compositionally biased region" description="Polar residues" evidence="3">
    <location>
        <begin position="1"/>
        <end position="11"/>
    </location>
</feature>
<dbReference type="SUPFAM" id="SSF52540">
    <property type="entry name" value="P-loop containing nucleoside triphosphate hydrolases"/>
    <property type="match status" value="1"/>
</dbReference>
<dbReference type="InterPro" id="IPR027417">
    <property type="entry name" value="P-loop_NTPase"/>
</dbReference>
<feature type="repeat" description="ANK" evidence="2">
    <location>
        <begin position="771"/>
        <end position="803"/>
    </location>
</feature>
<feature type="repeat" description="ANK" evidence="2">
    <location>
        <begin position="642"/>
        <end position="666"/>
    </location>
</feature>
<reference evidence="5" key="1">
    <citation type="journal article" date="2021" name="J Fungi (Basel)">
        <title>Genomic and Metabolomic Analyses of the Marine Fungus Emericellopsis cladophorae: Insights into Saltwater Adaptability Mechanisms and Its Biosynthetic Potential.</title>
        <authorList>
            <person name="Goncalves M.F.M."/>
            <person name="Hilario S."/>
            <person name="Van de Peer Y."/>
            <person name="Esteves A.C."/>
            <person name="Alves A."/>
        </authorList>
    </citation>
    <scope>NUCLEOTIDE SEQUENCE</scope>
    <source>
        <strain evidence="5">MUM 19.33</strain>
    </source>
</reference>
<organism evidence="5 6">
    <name type="scientific">Emericellopsis cladophorae</name>
    <dbReference type="NCBI Taxonomy" id="2686198"/>
    <lineage>
        <taxon>Eukaryota</taxon>
        <taxon>Fungi</taxon>
        <taxon>Dikarya</taxon>
        <taxon>Ascomycota</taxon>
        <taxon>Pezizomycotina</taxon>
        <taxon>Sordariomycetes</taxon>
        <taxon>Hypocreomycetidae</taxon>
        <taxon>Hypocreales</taxon>
        <taxon>Bionectriaceae</taxon>
        <taxon>Emericellopsis</taxon>
    </lineage>
</organism>